<feature type="transmembrane region" description="Helical" evidence="5">
    <location>
        <begin position="12"/>
        <end position="32"/>
    </location>
</feature>
<dbReference type="PANTHER" id="PTHR33507">
    <property type="entry name" value="INNER MEMBRANE PROTEIN YBBJ"/>
    <property type="match status" value="1"/>
</dbReference>
<dbReference type="AlphaFoldDB" id="A0A3B0RFQ2"/>
<evidence type="ECO:0000259" key="6">
    <source>
        <dbReference type="Pfam" id="PF01957"/>
    </source>
</evidence>
<accession>A0A3B0RFQ2</accession>
<evidence type="ECO:0000313" key="7">
    <source>
        <dbReference type="EMBL" id="VAV90761.1"/>
    </source>
</evidence>
<feature type="domain" description="NfeD-like C-terminal" evidence="6">
    <location>
        <begin position="53"/>
        <end position="101"/>
    </location>
</feature>
<name>A0A3B0RFQ2_9ZZZZ</name>
<dbReference type="EMBL" id="UOEH01000047">
    <property type="protein sequence ID" value="VAV90761.1"/>
    <property type="molecule type" value="Genomic_DNA"/>
</dbReference>
<gene>
    <name evidence="7" type="ORF">MNBD_ALPHA05-969</name>
</gene>
<dbReference type="Pfam" id="PF01957">
    <property type="entry name" value="NfeD"/>
    <property type="match status" value="1"/>
</dbReference>
<keyword evidence="2 5" id="KW-0812">Transmembrane</keyword>
<evidence type="ECO:0000256" key="3">
    <source>
        <dbReference type="ARBA" id="ARBA00022989"/>
    </source>
</evidence>
<dbReference type="GO" id="GO:0016020">
    <property type="term" value="C:membrane"/>
    <property type="evidence" value="ECO:0007669"/>
    <property type="project" value="UniProtKB-SubCell"/>
</dbReference>
<proteinExistence type="predicted"/>
<dbReference type="InterPro" id="IPR012340">
    <property type="entry name" value="NA-bd_OB-fold"/>
</dbReference>
<dbReference type="Gene3D" id="2.40.50.140">
    <property type="entry name" value="Nucleic acid-binding proteins"/>
    <property type="match status" value="1"/>
</dbReference>
<reference evidence="7" key="1">
    <citation type="submission" date="2018-06" db="EMBL/GenBank/DDBJ databases">
        <authorList>
            <person name="Zhirakovskaya E."/>
        </authorList>
    </citation>
    <scope>NUCLEOTIDE SEQUENCE</scope>
</reference>
<keyword evidence="3 5" id="KW-1133">Transmembrane helix</keyword>
<evidence type="ECO:0000256" key="5">
    <source>
        <dbReference type="SAM" id="Phobius"/>
    </source>
</evidence>
<protein>
    <recommendedName>
        <fullName evidence="6">NfeD-like C-terminal domain-containing protein</fullName>
    </recommendedName>
</protein>
<evidence type="ECO:0000256" key="2">
    <source>
        <dbReference type="ARBA" id="ARBA00022692"/>
    </source>
</evidence>
<sequence>MGDELSELPSATFMLGVLVAGGFGALAIKLAWGATQWGRKTTHRVGKQMGNARAVVAEWSGHEGRVRAGGELWRAVATETFNPGDKVVVTRVDGLTLEVRKK</sequence>
<organism evidence="7">
    <name type="scientific">hydrothermal vent metagenome</name>
    <dbReference type="NCBI Taxonomy" id="652676"/>
    <lineage>
        <taxon>unclassified sequences</taxon>
        <taxon>metagenomes</taxon>
        <taxon>ecological metagenomes</taxon>
    </lineage>
</organism>
<dbReference type="InterPro" id="IPR052165">
    <property type="entry name" value="Membrane_assoc_protease"/>
</dbReference>
<dbReference type="SUPFAM" id="SSF141322">
    <property type="entry name" value="NfeD domain-like"/>
    <property type="match status" value="1"/>
</dbReference>
<evidence type="ECO:0000256" key="1">
    <source>
        <dbReference type="ARBA" id="ARBA00004141"/>
    </source>
</evidence>
<dbReference type="InterPro" id="IPR002810">
    <property type="entry name" value="NfeD-like_C"/>
</dbReference>
<evidence type="ECO:0000256" key="4">
    <source>
        <dbReference type="ARBA" id="ARBA00023136"/>
    </source>
</evidence>
<comment type="subcellular location">
    <subcellularLocation>
        <location evidence="1">Membrane</location>
        <topology evidence="1">Multi-pass membrane protein</topology>
    </subcellularLocation>
</comment>
<keyword evidence="4 5" id="KW-0472">Membrane</keyword>